<dbReference type="GO" id="GO:0016740">
    <property type="term" value="F:transferase activity"/>
    <property type="evidence" value="ECO:0007669"/>
    <property type="project" value="UniProtKB-KW"/>
</dbReference>
<dbReference type="AlphaFoldDB" id="A0A1Y2F1C6"/>
<dbReference type="Gene3D" id="3.40.640.10">
    <property type="entry name" value="Type I PLP-dependent aspartate aminotransferase-like (Major domain)"/>
    <property type="match status" value="1"/>
</dbReference>
<dbReference type="GO" id="GO:0030170">
    <property type="term" value="F:pyridoxal phosphate binding"/>
    <property type="evidence" value="ECO:0007669"/>
    <property type="project" value="InterPro"/>
</dbReference>
<dbReference type="InterPro" id="IPR050087">
    <property type="entry name" value="AON_synthase_class-II"/>
</dbReference>
<keyword evidence="3 7" id="KW-0808">Transferase</keyword>
<evidence type="ECO:0000256" key="2">
    <source>
        <dbReference type="ARBA" id="ARBA00010008"/>
    </source>
</evidence>
<dbReference type="EMBL" id="MCGR01000031">
    <property type="protein sequence ID" value="ORY77650.1"/>
    <property type="molecule type" value="Genomic_DNA"/>
</dbReference>
<comment type="cofactor">
    <cofactor evidence="1 5">
        <name>pyridoxal 5'-phosphate</name>
        <dbReference type="ChEBI" id="CHEBI:597326"/>
    </cofactor>
</comment>
<sequence length="449" mass="48862">MTSLDVRLTKILESRAKRQILRSLTPTQPTGQPVVDFSSNDYLSLARSPVLRTKVLAALKALPSPYGPPSSRLLDGNSSHHLALEAQLAAFFCAETGLLFNSGFDANVGAWTVLPDEEDWIVYDELIHASVHDGMRAARVEKGKRRSFKHNDVEDLQRVLKDILRADSGVKTGERSVWVGVETLYSMDGDLSPLKEIVELVESMLPKGNGHMVVDEAHSTGLYGNQGRGVVCALGLANRITVRVHTFGKAMACSGAVVLCSPLIRSYLINYARPLIYSTAMPHMNVIAIKTAFDMLEEGHGDAVAAHVHYLSTLLLQLLSAFLSPTSSPVSLPPTLALTTAPSPAATTAALTPNASPSLQPMLLTSPIIPLITASPRPLSRFLGEKGFLVRPITYPTVPKGQERVRVCLHAGNTEDEVRRLSEVVSEWVRDEGKREAAEAREKELRAKL</sequence>
<comment type="caution">
    <text evidence="7">The sequence shown here is derived from an EMBL/GenBank/DDBJ whole genome shotgun (WGS) entry which is preliminary data.</text>
</comment>
<name>A0A1Y2F1C6_9BASI</name>
<evidence type="ECO:0000259" key="6">
    <source>
        <dbReference type="Pfam" id="PF00155"/>
    </source>
</evidence>
<keyword evidence="4 5" id="KW-0663">Pyridoxal phosphate</keyword>
<dbReference type="Proteomes" id="UP000193467">
    <property type="component" value="Unassembled WGS sequence"/>
</dbReference>
<accession>A0A1Y2F1C6</accession>
<evidence type="ECO:0000313" key="8">
    <source>
        <dbReference type="Proteomes" id="UP000193467"/>
    </source>
</evidence>
<dbReference type="InterPro" id="IPR004839">
    <property type="entry name" value="Aminotransferase_I/II_large"/>
</dbReference>
<feature type="domain" description="Aminotransferase class I/classII large" evidence="6">
    <location>
        <begin position="33"/>
        <end position="423"/>
    </location>
</feature>
<proteinExistence type="inferred from homology"/>
<evidence type="ECO:0000256" key="3">
    <source>
        <dbReference type="ARBA" id="ARBA00022679"/>
    </source>
</evidence>
<dbReference type="Pfam" id="PF00155">
    <property type="entry name" value="Aminotran_1_2"/>
    <property type="match status" value="1"/>
</dbReference>
<dbReference type="OrthoDB" id="2382073at2759"/>
<evidence type="ECO:0000313" key="7">
    <source>
        <dbReference type="EMBL" id="ORY77650.1"/>
    </source>
</evidence>
<dbReference type="InterPro" id="IPR015424">
    <property type="entry name" value="PyrdxlP-dep_Trfase"/>
</dbReference>
<dbReference type="PANTHER" id="PTHR13693:SF77">
    <property type="entry name" value="8-AMINO-7-OXONONANOATE SYNTHASE"/>
    <property type="match status" value="1"/>
</dbReference>
<protein>
    <submittedName>
        <fullName evidence="7">Pyridoxal phosphate-dependent transferase</fullName>
    </submittedName>
</protein>
<dbReference type="GO" id="GO:0009102">
    <property type="term" value="P:biotin biosynthetic process"/>
    <property type="evidence" value="ECO:0007669"/>
    <property type="project" value="TreeGrafter"/>
</dbReference>
<evidence type="ECO:0000256" key="5">
    <source>
        <dbReference type="RuleBase" id="RU003693"/>
    </source>
</evidence>
<comment type="similarity">
    <text evidence="2">Belongs to the class-II pyridoxal-phosphate-dependent aminotransferase family. BioF subfamily.</text>
</comment>
<dbReference type="InterPro" id="IPR015422">
    <property type="entry name" value="PyrdxlP-dep_Trfase_small"/>
</dbReference>
<dbReference type="InterPro" id="IPR015421">
    <property type="entry name" value="PyrdxlP-dep_Trfase_major"/>
</dbReference>
<evidence type="ECO:0000256" key="1">
    <source>
        <dbReference type="ARBA" id="ARBA00001933"/>
    </source>
</evidence>
<dbReference type="InterPro" id="IPR001917">
    <property type="entry name" value="Aminotrans_II_pyridoxalP_BS"/>
</dbReference>
<reference evidence="7 8" key="1">
    <citation type="submission" date="2016-07" db="EMBL/GenBank/DDBJ databases">
        <title>Pervasive Adenine N6-methylation of Active Genes in Fungi.</title>
        <authorList>
            <consortium name="DOE Joint Genome Institute"/>
            <person name="Mondo S.J."/>
            <person name="Dannebaum R.O."/>
            <person name="Kuo R.C."/>
            <person name="Labutti K."/>
            <person name="Haridas S."/>
            <person name="Kuo A."/>
            <person name="Salamov A."/>
            <person name="Ahrendt S.R."/>
            <person name="Lipzen A."/>
            <person name="Sullivan W."/>
            <person name="Andreopoulos W.B."/>
            <person name="Clum A."/>
            <person name="Lindquist E."/>
            <person name="Daum C."/>
            <person name="Ramamoorthy G.K."/>
            <person name="Gryganskyi A."/>
            <person name="Culley D."/>
            <person name="Magnuson J.K."/>
            <person name="James T.Y."/>
            <person name="O'Malley M.A."/>
            <person name="Stajich J.E."/>
            <person name="Spatafora J.W."/>
            <person name="Visel A."/>
            <person name="Grigoriev I.V."/>
        </authorList>
    </citation>
    <scope>NUCLEOTIDE SEQUENCE [LARGE SCALE GENOMIC DNA]</scope>
    <source>
        <strain evidence="7 8">62-1032</strain>
    </source>
</reference>
<dbReference type="PROSITE" id="PS00599">
    <property type="entry name" value="AA_TRANSFER_CLASS_2"/>
    <property type="match status" value="1"/>
</dbReference>
<dbReference type="STRING" id="106004.A0A1Y2F1C6"/>
<evidence type="ECO:0000256" key="4">
    <source>
        <dbReference type="ARBA" id="ARBA00022898"/>
    </source>
</evidence>
<keyword evidence="8" id="KW-1185">Reference proteome</keyword>
<gene>
    <name evidence="7" type="ORF">BCR35DRAFT_114544</name>
</gene>
<dbReference type="PANTHER" id="PTHR13693">
    <property type="entry name" value="CLASS II AMINOTRANSFERASE/8-AMINO-7-OXONONANOATE SYNTHASE"/>
    <property type="match status" value="1"/>
</dbReference>
<organism evidence="7 8">
    <name type="scientific">Leucosporidium creatinivorum</name>
    <dbReference type="NCBI Taxonomy" id="106004"/>
    <lineage>
        <taxon>Eukaryota</taxon>
        <taxon>Fungi</taxon>
        <taxon>Dikarya</taxon>
        <taxon>Basidiomycota</taxon>
        <taxon>Pucciniomycotina</taxon>
        <taxon>Microbotryomycetes</taxon>
        <taxon>Leucosporidiales</taxon>
        <taxon>Leucosporidium</taxon>
    </lineage>
</organism>
<dbReference type="InParanoid" id="A0A1Y2F1C6"/>
<dbReference type="SUPFAM" id="SSF53383">
    <property type="entry name" value="PLP-dependent transferases"/>
    <property type="match status" value="1"/>
</dbReference>
<dbReference type="Gene3D" id="3.90.1150.10">
    <property type="entry name" value="Aspartate Aminotransferase, domain 1"/>
    <property type="match status" value="1"/>
</dbReference>